<dbReference type="InterPro" id="IPR014729">
    <property type="entry name" value="Rossmann-like_a/b/a_fold"/>
</dbReference>
<dbReference type="PANTHER" id="PTHR30336:SF20">
    <property type="entry name" value="DUF218 DOMAIN-CONTAINING PROTEIN"/>
    <property type="match status" value="1"/>
</dbReference>
<dbReference type="GO" id="GO:0005886">
    <property type="term" value="C:plasma membrane"/>
    <property type="evidence" value="ECO:0007669"/>
    <property type="project" value="TreeGrafter"/>
</dbReference>
<protein>
    <submittedName>
        <fullName evidence="2">YdcF family protein</fullName>
    </submittedName>
</protein>
<proteinExistence type="predicted"/>
<organism evidence="2 3">
    <name type="scientific">Paraburkholderia panacisoli</name>
    <dbReference type="NCBI Taxonomy" id="2603818"/>
    <lineage>
        <taxon>Bacteria</taxon>
        <taxon>Pseudomonadati</taxon>
        <taxon>Pseudomonadota</taxon>
        <taxon>Betaproteobacteria</taxon>
        <taxon>Burkholderiales</taxon>
        <taxon>Burkholderiaceae</taxon>
        <taxon>Paraburkholderia</taxon>
    </lineage>
</organism>
<evidence type="ECO:0000259" key="1">
    <source>
        <dbReference type="Pfam" id="PF02698"/>
    </source>
</evidence>
<dbReference type="Pfam" id="PF02698">
    <property type="entry name" value="DUF218"/>
    <property type="match status" value="1"/>
</dbReference>
<name>A0A5B0GIX8_9BURK</name>
<gene>
    <name evidence="2" type="ORF">FVF58_37480</name>
</gene>
<sequence>MSRRLIRFALRVGVATALCWFVAAVLICLKGMTAPYGDADIAVILGNALEDDGTPGPILVARLDTALQCHRAGQCPTLFVSGAIEDPGLNEAEAMRTWLIDHGVAQDAVVVDEHGNNTLASARNAIAFMRKHGMRRVMLVTQSYHLPRARLAIERAGAPVVYGTYPHHLRAMDAYWTFREVPAYAVYFVRLALNPDARPVSFRPMLFLLKLLSKFG</sequence>
<dbReference type="PANTHER" id="PTHR30336">
    <property type="entry name" value="INNER MEMBRANE PROTEIN, PROBABLE PERMEASE"/>
    <property type="match status" value="1"/>
</dbReference>
<comment type="caution">
    <text evidence="2">The sequence shown here is derived from an EMBL/GenBank/DDBJ whole genome shotgun (WGS) entry which is preliminary data.</text>
</comment>
<evidence type="ECO:0000313" key="3">
    <source>
        <dbReference type="Proteomes" id="UP000325273"/>
    </source>
</evidence>
<dbReference type="InterPro" id="IPR051599">
    <property type="entry name" value="Cell_Envelope_Assoc"/>
</dbReference>
<keyword evidence="3" id="KW-1185">Reference proteome</keyword>
<feature type="domain" description="DUF218" evidence="1">
    <location>
        <begin position="40"/>
        <end position="166"/>
    </location>
</feature>
<accession>A0A5B0GIX8</accession>
<dbReference type="CDD" id="cd06259">
    <property type="entry name" value="YdcF-like"/>
    <property type="match status" value="1"/>
</dbReference>
<dbReference type="EMBL" id="VTUZ01000037">
    <property type="protein sequence ID" value="KAA1002621.1"/>
    <property type="molecule type" value="Genomic_DNA"/>
</dbReference>
<dbReference type="Proteomes" id="UP000325273">
    <property type="component" value="Unassembled WGS sequence"/>
</dbReference>
<dbReference type="InterPro" id="IPR003848">
    <property type="entry name" value="DUF218"/>
</dbReference>
<dbReference type="AlphaFoldDB" id="A0A5B0GIX8"/>
<dbReference type="Gene3D" id="3.40.50.620">
    <property type="entry name" value="HUPs"/>
    <property type="match status" value="1"/>
</dbReference>
<evidence type="ECO:0000313" key="2">
    <source>
        <dbReference type="EMBL" id="KAA1002621.1"/>
    </source>
</evidence>
<reference evidence="2 3" key="1">
    <citation type="submission" date="2019-08" db="EMBL/GenBank/DDBJ databases">
        <title>Paraburkholderia sp. DCY113.</title>
        <authorList>
            <person name="Kang J."/>
        </authorList>
    </citation>
    <scope>NUCLEOTIDE SEQUENCE [LARGE SCALE GENOMIC DNA]</scope>
    <source>
        <strain evidence="2 3">DCY113</strain>
    </source>
</reference>